<sequence>MKDLDINANSRSEQISILKLVQQIEREEEEDRRRRMREEEKEGEEAAQRLVLEMQGEDLAKKIMDDEAREHAKDVERKKKLEETDARLARSADFKSRQKKISSDCARALSNARAAESSSALARKLMSSELKVVHKEWKSLRQLWRKAKFFPSRVPGGVELTVTLPSIFTCECVTDSKANVLTVTALAENPEVPHHLHTVVGEVGWKEIRFRCDLTFHGDDVRWDEMEVKQERKGDVLTILVTRRGGGKWLTGTDIYAAYKGRGWGIW</sequence>
<gene>
    <name evidence="2" type="ORF">TrCOL_g11580</name>
</gene>
<reference evidence="3" key="1">
    <citation type="journal article" date="2023" name="Commun. Biol.">
        <title>Genome analysis of Parmales, the sister group of diatoms, reveals the evolutionary specialization of diatoms from phago-mixotrophs to photoautotrophs.</title>
        <authorList>
            <person name="Ban H."/>
            <person name="Sato S."/>
            <person name="Yoshikawa S."/>
            <person name="Yamada K."/>
            <person name="Nakamura Y."/>
            <person name="Ichinomiya M."/>
            <person name="Sato N."/>
            <person name="Blanc-Mathieu R."/>
            <person name="Endo H."/>
            <person name="Kuwata A."/>
            <person name="Ogata H."/>
        </authorList>
    </citation>
    <scope>NUCLEOTIDE SEQUENCE [LARGE SCALE GENOMIC DNA]</scope>
</reference>
<dbReference type="EMBL" id="BRYA01000033">
    <property type="protein sequence ID" value="GMI33542.1"/>
    <property type="molecule type" value="Genomic_DNA"/>
</dbReference>
<feature type="region of interest" description="Disordered" evidence="1">
    <location>
        <begin position="25"/>
        <end position="49"/>
    </location>
</feature>
<protein>
    <submittedName>
        <fullName evidence="2">Uncharacterized protein</fullName>
    </submittedName>
</protein>
<feature type="compositionally biased region" description="Basic and acidic residues" evidence="1">
    <location>
        <begin position="31"/>
        <end position="47"/>
    </location>
</feature>
<organism evidence="2 3">
    <name type="scientific">Triparma columacea</name>
    <dbReference type="NCBI Taxonomy" id="722753"/>
    <lineage>
        <taxon>Eukaryota</taxon>
        <taxon>Sar</taxon>
        <taxon>Stramenopiles</taxon>
        <taxon>Ochrophyta</taxon>
        <taxon>Bolidophyceae</taxon>
        <taxon>Parmales</taxon>
        <taxon>Triparmaceae</taxon>
        <taxon>Triparma</taxon>
    </lineage>
</organism>
<dbReference type="OrthoDB" id="10427006at2759"/>
<evidence type="ECO:0000256" key="1">
    <source>
        <dbReference type="SAM" id="MobiDB-lite"/>
    </source>
</evidence>
<proteinExistence type="predicted"/>
<accession>A0A9W7G2R5</accession>
<evidence type="ECO:0000313" key="3">
    <source>
        <dbReference type="Proteomes" id="UP001165065"/>
    </source>
</evidence>
<dbReference type="Proteomes" id="UP001165065">
    <property type="component" value="Unassembled WGS sequence"/>
</dbReference>
<keyword evidence="3" id="KW-1185">Reference proteome</keyword>
<name>A0A9W7G2R5_9STRA</name>
<evidence type="ECO:0000313" key="2">
    <source>
        <dbReference type="EMBL" id="GMI33542.1"/>
    </source>
</evidence>
<comment type="caution">
    <text evidence="2">The sequence shown here is derived from an EMBL/GenBank/DDBJ whole genome shotgun (WGS) entry which is preliminary data.</text>
</comment>
<dbReference type="AlphaFoldDB" id="A0A9W7G2R5"/>